<gene>
    <name evidence="2" type="ORF">CEUSTIGMA_g10370.t1</name>
</gene>
<evidence type="ECO:0000256" key="1">
    <source>
        <dbReference type="SAM" id="MobiDB-lite"/>
    </source>
</evidence>
<name>A0A250XIS5_9CHLO</name>
<dbReference type="EMBL" id="BEGY01000089">
    <property type="protein sequence ID" value="GAX82943.1"/>
    <property type="molecule type" value="Genomic_DNA"/>
</dbReference>
<feature type="compositionally biased region" description="Pro residues" evidence="1">
    <location>
        <begin position="85"/>
        <end position="94"/>
    </location>
</feature>
<keyword evidence="3" id="KW-1185">Reference proteome</keyword>
<feature type="region of interest" description="Disordered" evidence="1">
    <location>
        <begin position="38"/>
        <end position="131"/>
    </location>
</feature>
<proteinExistence type="predicted"/>
<evidence type="ECO:0000313" key="3">
    <source>
        <dbReference type="Proteomes" id="UP000232323"/>
    </source>
</evidence>
<protein>
    <submittedName>
        <fullName evidence="2">Uncharacterized protein</fullName>
    </submittedName>
</protein>
<comment type="caution">
    <text evidence="2">The sequence shown here is derived from an EMBL/GenBank/DDBJ whole genome shotgun (WGS) entry which is preliminary data.</text>
</comment>
<dbReference type="Proteomes" id="UP000232323">
    <property type="component" value="Unassembled WGS sequence"/>
</dbReference>
<sequence length="805" mass="87066">MRRFKRSCDPENLQITVVKRKLDFSQLYTNNVTINGVDLPKPESPTTSGTKPCLSDSRPSGGALIPHRRPTAPPHMRPQSMAPRPCLPSTPPPSLSQLCIGGGPLLPPVPSSAFRPSASHSFPCKSNKGMPPHMRLALRQSHEESDIFLKKEGIVINSQQNKRGSLAGQGCSTTHCQLPSVRSASPASPPMTMPDAPDVKTVSVSLEHKCSRLQNEMHADMQQQCCIPQNAKSADIGIISHGFCVHSSNQMMQRVIDKYVQDAAQGGPTYDVQDAVQGGPPSDVQDAVHGGPASDVQDADHEVPTSDVHTAQVPRHDNSDECQSDEQEQEVLAVRNSNQHIEAVNVPVFMPGQEETQEADCGGGCDTLVACGDQLMLGGCDTLVACGDQLMFGGCDTLVACGDQLMLGGCDTLVACGDQLMLGIQVSFEELGMCMYSIPNARTAIRQDTDSGTCSSALCAWLLSACIVIKAVKGRLLKLVAGTWRCIMCEVAGLIPGEHPAAAGLMAYAAVSVRSKQLIDCSTSLDCHEEACHSKDSTLDHCLTSCHQCCQQETHLHVNPYRLSEGVDLNHHNECCGTAVPLSVNTQSTAVNSGGLACPTRCGYGLLVSRCITLRRMATMIRSILLDTCSTDRVMNHGEGMDAERGLEGKCGSPTDDRVSTQDTGHRIGSALCQGQEEMDIAQILGLSSELASEAQEVLRLMKREVHTLIAALQNMAVWSVERYQQSCPAVEQPQARVWRIRHQNMGPGFETMFQDWRALFRHHDIDHSLEERIIKPTELAACKQALKDLESAVDRVIVCITQGN</sequence>
<reference evidence="2 3" key="1">
    <citation type="submission" date="2017-08" db="EMBL/GenBank/DDBJ databases">
        <title>Acidophilic green algal genome provides insights into adaptation to an acidic environment.</title>
        <authorList>
            <person name="Hirooka S."/>
            <person name="Hirose Y."/>
            <person name="Kanesaki Y."/>
            <person name="Higuchi S."/>
            <person name="Fujiwara T."/>
            <person name="Onuma R."/>
            <person name="Era A."/>
            <person name="Ohbayashi R."/>
            <person name="Uzuka A."/>
            <person name="Nozaki H."/>
            <person name="Yoshikawa H."/>
            <person name="Miyagishima S.Y."/>
        </authorList>
    </citation>
    <scope>NUCLEOTIDE SEQUENCE [LARGE SCALE GENOMIC DNA]</scope>
    <source>
        <strain evidence="2 3">NIES-2499</strain>
    </source>
</reference>
<dbReference type="AlphaFoldDB" id="A0A250XIS5"/>
<accession>A0A250XIS5</accession>
<evidence type="ECO:0000313" key="2">
    <source>
        <dbReference type="EMBL" id="GAX82943.1"/>
    </source>
</evidence>
<feature type="region of interest" description="Disordered" evidence="1">
    <location>
        <begin position="276"/>
        <end position="326"/>
    </location>
</feature>
<organism evidence="2 3">
    <name type="scientific">Chlamydomonas eustigma</name>
    <dbReference type="NCBI Taxonomy" id="1157962"/>
    <lineage>
        <taxon>Eukaryota</taxon>
        <taxon>Viridiplantae</taxon>
        <taxon>Chlorophyta</taxon>
        <taxon>core chlorophytes</taxon>
        <taxon>Chlorophyceae</taxon>
        <taxon>CS clade</taxon>
        <taxon>Chlamydomonadales</taxon>
        <taxon>Chlamydomonadaceae</taxon>
        <taxon>Chlamydomonas</taxon>
    </lineage>
</organism>